<dbReference type="RefSeq" id="WP_345359972.1">
    <property type="nucleotide sequence ID" value="NZ_BAABII010000004.1"/>
</dbReference>
<name>A0ABV4CJ12_9PSEU</name>
<dbReference type="Proteomes" id="UP001564626">
    <property type="component" value="Unassembled WGS sequence"/>
</dbReference>
<reference evidence="2 3" key="1">
    <citation type="submission" date="2024-08" db="EMBL/GenBank/DDBJ databases">
        <title>Genome mining of Saccharopolyspora cebuensis PGLac3 from Nigerian medicinal plant.</title>
        <authorList>
            <person name="Ezeobiora C.E."/>
            <person name="Igbokwe N.H."/>
            <person name="Amin D.H."/>
            <person name="Mendie U.E."/>
        </authorList>
    </citation>
    <scope>NUCLEOTIDE SEQUENCE [LARGE SCALE GENOMIC DNA]</scope>
    <source>
        <strain evidence="2 3">PGLac3</strain>
    </source>
</reference>
<comment type="caution">
    <text evidence="2">The sequence shown here is derived from an EMBL/GenBank/DDBJ whole genome shotgun (WGS) entry which is preliminary data.</text>
</comment>
<gene>
    <name evidence="2" type="ORF">AB8O55_16895</name>
</gene>
<proteinExistence type="predicted"/>
<accession>A0ABV4CJ12</accession>
<keyword evidence="3" id="KW-1185">Reference proteome</keyword>
<evidence type="ECO:0008006" key="4">
    <source>
        <dbReference type="Google" id="ProtNLM"/>
    </source>
</evidence>
<organism evidence="2 3">
    <name type="scientific">Saccharopolyspora cebuensis</name>
    <dbReference type="NCBI Taxonomy" id="418759"/>
    <lineage>
        <taxon>Bacteria</taxon>
        <taxon>Bacillati</taxon>
        <taxon>Actinomycetota</taxon>
        <taxon>Actinomycetes</taxon>
        <taxon>Pseudonocardiales</taxon>
        <taxon>Pseudonocardiaceae</taxon>
        <taxon>Saccharopolyspora</taxon>
    </lineage>
</organism>
<feature type="compositionally biased region" description="Polar residues" evidence="1">
    <location>
        <begin position="78"/>
        <end position="88"/>
    </location>
</feature>
<dbReference type="EMBL" id="JBGEHV010000031">
    <property type="protein sequence ID" value="MEY8041089.1"/>
    <property type="molecule type" value="Genomic_DNA"/>
</dbReference>
<evidence type="ECO:0000313" key="2">
    <source>
        <dbReference type="EMBL" id="MEY8041089.1"/>
    </source>
</evidence>
<evidence type="ECO:0000256" key="1">
    <source>
        <dbReference type="SAM" id="MobiDB-lite"/>
    </source>
</evidence>
<evidence type="ECO:0000313" key="3">
    <source>
        <dbReference type="Proteomes" id="UP001564626"/>
    </source>
</evidence>
<sequence>MADAQVTISDLIHRHRQVLSRLQRERRMTVTRDGVVVAIMTAPDEDHQQMDEWAAAGLAHPDWRERQEKLWDDLLASPTRTSSGSLDTAGTDAILADREETDR</sequence>
<protein>
    <recommendedName>
        <fullName evidence="4">Antitoxin</fullName>
    </recommendedName>
</protein>
<feature type="region of interest" description="Disordered" evidence="1">
    <location>
        <begin position="77"/>
        <end position="103"/>
    </location>
</feature>